<protein>
    <submittedName>
        <fullName evidence="3">Type II toxin-antitoxin system RelE/ParE family toxin</fullName>
    </submittedName>
</protein>
<proteinExistence type="inferred from homology"/>
<dbReference type="InterPro" id="IPR035093">
    <property type="entry name" value="RelE/ParE_toxin_dom_sf"/>
</dbReference>
<dbReference type="OrthoDB" id="9798046at2"/>
<dbReference type="AlphaFoldDB" id="A0A368TP83"/>
<comment type="caution">
    <text evidence="3">The sequence shown here is derived from an EMBL/GenBank/DDBJ whole genome shotgun (WGS) entry which is preliminary data.</text>
</comment>
<sequence length="109" mass="12257">MAKVIWTEPALQELDAIAEYIALDNPAAAGQLIEEVFDKVERLEDFPQSGRTPPELPDSVYRVVVVPPGRIFSREEGGRVFVLYIMREERQLRAFMLRAANPKTSDAPG</sequence>
<dbReference type="InterPro" id="IPR051803">
    <property type="entry name" value="TA_system_RelE-like_toxin"/>
</dbReference>
<dbReference type="RefSeq" id="WP_114480855.1">
    <property type="nucleotide sequence ID" value="NZ_QPII01000024.1"/>
</dbReference>
<evidence type="ECO:0000256" key="1">
    <source>
        <dbReference type="ARBA" id="ARBA00006226"/>
    </source>
</evidence>
<dbReference type="PANTHER" id="PTHR33755:SF5">
    <property type="entry name" value="TYPE II TOXIN-ANTITOXIN SYSTEM RELE_PARE FAMILY TOXIN"/>
    <property type="match status" value="1"/>
</dbReference>
<dbReference type="EMBL" id="QPII01000024">
    <property type="protein sequence ID" value="RCV86499.1"/>
    <property type="molecule type" value="Genomic_DNA"/>
</dbReference>
<evidence type="ECO:0000256" key="2">
    <source>
        <dbReference type="ARBA" id="ARBA00022649"/>
    </source>
</evidence>
<dbReference type="InterPro" id="IPR007712">
    <property type="entry name" value="RelE/ParE_toxin"/>
</dbReference>
<accession>A0A368TP83</accession>
<dbReference type="Gene3D" id="3.30.2310.20">
    <property type="entry name" value="RelE-like"/>
    <property type="match status" value="1"/>
</dbReference>
<comment type="similarity">
    <text evidence="1">Belongs to the RelE toxin family.</text>
</comment>
<keyword evidence="4" id="KW-1185">Reference proteome</keyword>
<gene>
    <name evidence="3" type="ORF">DU505_20645</name>
</gene>
<keyword evidence="2" id="KW-1277">Toxin-antitoxin system</keyword>
<evidence type="ECO:0000313" key="3">
    <source>
        <dbReference type="EMBL" id="RCV86499.1"/>
    </source>
</evidence>
<dbReference type="Proteomes" id="UP000252405">
    <property type="component" value="Unassembled WGS sequence"/>
</dbReference>
<organism evidence="3 4">
    <name type="scientific">Billgrantia montanilacus</name>
    <dbReference type="NCBI Taxonomy" id="2282305"/>
    <lineage>
        <taxon>Bacteria</taxon>
        <taxon>Pseudomonadati</taxon>
        <taxon>Pseudomonadota</taxon>
        <taxon>Gammaproteobacteria</taxon>
        <taxon>Oceanospirillales</taxon>
        <taxon>Halomonadaceae</taxon>
        <taxon>Billgrantia</taxon>
    </lineage>
</organism>
<dbReference type="PANTHER" id="PTHR33755">
    <property type="entry name" value="TOXIN PARE1-RELATED"/>
    <property type="match status" value="1"/>
</dbReference>
<reference evidence="3 4" key="1">
    <citation type="submission" date="2018-07" db="EMBL/GenBank/DDBJ databases">
        <title>Halomonas montanilacus sp. nov., isolated from Lake Pengyan on Tibetan Plateau.</title>
        <authorList>
            <person name="Lu H."/>
            <person name="Xing P."/>
            <person name="Wu Q."/>
        </authorList>
    </citation>
    <scope>NUCLEOTIDE SEQUENCE [LARGE SCALE GENOMIC DNA]</scope>
    <source>
        <strain evidence="3 4">PYC7W</strain>
    </source>
</reference>
<dbReference type="Pfam" id="PF05016">
    <property type="entry name" value="ParE_toxin"/>
    <property type="match status" value="1"/>
</dbReference>
<evidence type="ECO:0000313" key="4">
    <source>
        <dbReference type="Proteomes" id="UP000252405"/>
    </source>
</evidence>
<name>A0A368TP83_9GAMM</name>